<evidence type="ECO:0000256" key="4">
    <source>
        <dbReference type="ARBA" id="ARBA00022989"/>
    </source>
</evidence>
<dbReference type="EMBL" id="JBBPFD010000006">
    <property type="protein sequence ID" value="KAK7921973.1"/>
    <property type="molecule type" value="Genomic_DNA"/>
</dbReference>
<evidence type="ECO:0000256" key="6">
    <source>
        <dbReference type="PROSITE-ProRule" id="PRU01087"/>
    </source>
</evidence>
<dbReference type="Proteomes" id="UP001460270">
    <property type="component" value="Unassembled WGS sequence"/>
</dbReference>
<comment type="similarity">
    <text evidence="2">Belongs to the EBP family.</text>
</comment>
<evidence type="ECO:0000256" key="2">
    <source>
        <dbReference type="ARBA" id="ARBA00008337"/>
    </source>
</evidence>
<evidence type="ECO:0000313" key="10">
    <source>
        <dbReference type="EMBL" id="KAK7921973.1"/>
    </source>
</evidence>
<dbReference type="GO" id="GO:0047750">
    <property type="term" value="F:cholestenol delta-isomerase activity"/>
    <property type="evidence" value="ECO:0007669"/>
    <property type="project" value="InterPro"/>
</dbReference>
<evidence type="ECO:0000256" key="5">
    <source>
        <dbReference type="ARBA" id="ARBA00023136"/>
    </source>
</evidence>
<sequence length="253" mass="27811">MVCSASEPITTQEEGKEAGQQMDTKASSASSPDDSAFSVVSAVSLLACALQGAAAYLMMRRVGGTSSATDKWVLTWLFYDVIVHVTLEGPFVLMSLGGSVETSEGPLAQLWQEYGKADQRWLVSDSGIVSVEILTVVLCSALGLALIHAVVHNKPTENTSQQCRQTTDKAKTCRQHFLQISLCVCELYGGWMTFAPEWLQGSPNLNQASSWLHLWVYLVFFNGIWVLVPVLLLLQSWNALESLHRDKERGKDK</sequence>
<keyword evidence="3 6" id="KW-0812">Transmembrane</keyword>
<feature type="region of interest" description="Disordered" evidence="7">
    <location>
        <begin position="1"/>
        <end position="31"/>
    </location>
</feature>
<evidence type="ECO:0000256" key="1">
    <source>
        <dbReference type="ARBA" id="ARBA00004141"/>
    </source>
</evidence>
<dbReference type="GO" id="GO:0005783">
    <property type="term" value="C:endoplasmic reticulum"/>
    <property type="evidence" value="ECO:0007669"/>
    <property type="project" value="TreeGrafter"/>
</dbReference>
<keyword evidence="5 6" id="KW-0472">Membrane</keyword>
<keyword evidence="4 6" id="KW-1133">Transmembrane helix</keyword>
<dbReference type="InterPro" id="IPR033118">
    <property type="entry name" value="EXPERA"/>
</dbReference>
<feature type="transmembrane region" description="Helical" evidence="8">
    <location>
        <begin position="71"/>
        <end position="93"/>
    </location>
</feature>
<feature type="transmembrane region" description="Helical" evidence="8">
    <location>
        <begin position="177"/>
        <end position="194"/>
    </location>
</feature>
<dbReference type="GO" id="GO:0016020">
    <property type="term" value="C:membrane"/>
    <property type="evidence" value="ECO:0007669"/>
    <property type="project" value="UniProtKB-SubCell"/>
</dbReference>
<gene>
    <name evidence="10" type="ORF">WMY93_008875</name>
</gene>
<accession>A0AAW0PIU4</accession>
<dbReference type="PANTHER" id="PTHR14207:SF1">
    <property type="entry name" value="EMOPAMIL-BINDING PROTEIN-LIKE"/>
    <property type="match status" value="1"/>
</dbReference>
<comment type="subcellular location">
    <subcellularLocation>
        <location evidence="1">Membrane</location>
        <topology evidence="1">Multi-pass membrane protein</topology>
    </subcellularLocation>
</comment>
<protein>
    <recommendedName>
        <fullName evidence="9">EXPERA domain-containing protein</fullName>
    </recommendedName>
</protein>
<dbReference type="InterPro" id="IPR007905">
    <property type="entry name" value="EBP"/>
</dbReference>
<name>A0AAW0PIU4_9GOBI</name>
<organism evidence="10 11">
    <name type="scientific">Mugilogobius chulae</name>
    <name type="common">yellowstripe goby</name>
    <dbReference type="NCBI Taxonomy" id="88201"/>
    <lineage>
        <taxon>Eukaryota</taxon>
        <taxon>Metazoa</taxon>
        <taxon>Chordata</taxon>
        <taxon>Craniata</taxon>
        <taxon>Vertebrata</taxon>
        <taxon>Euteleostomi</taxon>
        <taxon>Actinopterygii</taxon>
        <taxon>Neopterygii</taxon>
        <taxon>Teleostei</taxon>
        <taxon>Neoteleostei</taxon>
        <taxon>Acanthomorphata</taxon>
        <taxon>Gobiaria</taxon>
        <taxon>Gobiiformes</taxon>
        <taxon>Gobioidei</taxon>
        <taxon>Gobiidae</taxon>
        <taxon>Gobionellinae</taxon>
        <taxon>Mugilogobius</taxon>
    </lineage>
</organism>
<feature type="transmembrane region" description="Helical" evidence="8">
    <location>
        <begin position="128"/>
        <end position="151"/>
    </location>
</feature>
<evidence type="ECO:0000256" key="7">
    <source>
        <dbReference type="SAM" id="MobiDB-lite"/>
    </source>
</evidence>
<reference evidence="11" key="1">
    <citation type="submission" date="2024-04" db="EMBL/GenBank/DDBJ databases">
        <title>Salinicola lusitanus LLJ914,a marine bacterium isolated from the Okinawa Trough.</title>
        <authorList>
            <person name="Li J."/>
        </authorList>
    </citation>
    <scope>NUCLEOTIDE SEQUENCE [LARGE SCALE GENOMIC DNA]</scope>
</reference>
<dbReference type="PROSITE" id="PS51751">
    <property type="entry name" value="EXPERA"/>
    <property type="match status" value="1"/>
</dbReference>
<feature type="domain" description="EXPERA" evidence="9">
    <location>
        <begin position="69"/>
        <end position="233"/>
    </location>
</feature>
<dbReference type="Pfam" id="PF05241">
    <property type="entry name" value="EBP"/>
    <property type="match status" value="1"/>
</dbReference>
<keyword evidence="11" id="KW-1185">Reference proteome</keyword>
<proteinExistence type="inferred from homology"/>
<feature type="transmembrane region" description="Helical" evidence="8">
    <location>
        <begin position="214"/>
        <end position="234"/>
    </location>
</feature>
<feature type="transmembrane region" description="Helical" evidence="8">
    <location>
        <begin position="36"/>
        <end position="59"/>
    </location>
</feature>
<dbReference type="AlphaFoldDB" id="A0AAW0PIU4"/>
<dbReference type="PANTHER" id="PTHR14207">
    <property type="entry name" value="STEROL ISOMERASE"/>
    <property type="match status" value="1"/>
</dbReference>
<evidence type="ECO:0000259" key="9">
    <source>
        <dbReference type="PROSITE" id="PS51751"/>
    </source>
</evidence>
<comment type="caution">
    <text evidence="10">The sequence shown here is derived from an EMBL/GenBank/DDBJ whole genome shotgun (WGS) entry which is preliminary data.</text>
</comment>
<evidence type="ECO:0000256" key="8">
    <source>
        <dbReference type="SAM" id="Phobius"/>
    </source>
</evidence>
<evidence type="ECO:0000313" key="11">
    <source>
        <dbReference type="Proteomes" id="UP001460270"/>
    </source>
</evidence>
<dbReference type="GO" id="GO:0016125">
    <property type="term" value="P:sterol metabolic process"/>
    <property type="evidence" value="ECO:0007669"/>
    <property type="project" value="InterPro"/>
</dbReference>
<evidence type="ECO:0000256" key="3">
    <source>
        <dbReference type="ARBA" id="ARBA00022692"/>
    </source>
</evidence>